<keyword evidence="1" id="KW-0732">Signal</keyword>
<dbReference type="Gene3D" id="2.160.20.120">
    <property type="match status" value="1"/>
</dbReference>
<gene>
    <name evidence="3" type="ORF">KGD84_19650</name>
</gene>
<keyword evidence="4" id="KW-1185">Reference proteome</keyword>
<evidence type="ECO:0000313" key="3">
    <source>
        <dbReference type="EMBL" id="QUX20697.1"/>
    </source>
</evidence>
<sequence>MSNARVPSRRARRVRAALRRPAAATAVGILILLAATACAPDRAPEPEQAGFAPSSDLLTIDADNGDLRVSPGDVDEVEVTRWISSGSLLGSPEADWGLTGDTLRLRVRCGAFTDCEAEYEVIVPEGTTLTVVSGSGDITAFGFVRPLTATSGDGRVSVSDTIGPLTMASDGGDLIGRGLASDEVEAVTADGDVDLELTAVPDAVTVRTGDGDADITLPEAAYAVDASSGEGEVVTEVDTDPGSAHRVDAAAGGDRVRLLTGPV</sequence>
<evidence type="ECO:0000313" key="4">
    <source>
        <dbReference type="Proteomes" id="UP000676079"/>
    </source>
</evidence>
<dbReference type="Pfam" id="PF13349">
    <property type="entry name" value="DUF4097"/>
    <property type="match status" value="1"/>
</dbReference>
<protein>
    <submittedName>
        <fullName evidence="3">DUF4097 family beta strand repeat protein</fullName>
    </submittedName>
</protein>
<organism evidence="3 4">
    <name type="scientific">Nocardiopsis changdeensis</name>
    <dbReference type="NCBI Taxonomy" id="2831969"/>
    <lineage>
        <taxon>Bacteria</taxon>
        <taxon>Bacillati</taxon>
        <taxon>Actinomycetota</taxon>
        <taxon>Actinomycetes</taxon>
        <taxon>Streptosporangiales</taxon>
        <taxon>Nocardiopsidaceae</taxon>
        <taxon>Nocardiopsis</taxon>
    </lineage>
</organism>
<dbReference type="Proteomes" id="UP000676079">
    <property type="component" value="Chromosome"/>
</dbReference>
<evidence type="ECO:0000259" key="2">
    <source>
        <dbReference type="Pfam" id="PF13349"/>
    </source>
</evidence>
<dbReference type="RefSeq" id="WP_220561894.1">
    <property type="nucleotide sequence ID" value="NZ_CP074133.1"/>
</dbReference>
<feature type="chain" id="PRO_5046444954" evidence="1">
    <location>
        <begin position="40"/>
        <end position="263"/>
    </location>
</feature>
<accession>A0ABX8BF94</accession>
<name>A0ABX8BF94_9ACTN</name>
<dbReference type="EMBL" id="CP074133">
    <property type="protein sequence ID" value="QUX20697.1"/>
    <property type="molecule type" value="Genomic_DNA"/>
</dbReference>
<feature type="domain" description="DUF4097" evidence="2">
    <location>
        <begin position="127"/>
        <end position="237"/>
    </location>
</feature>
<evidence type="ECO:0000256" key="1">
    <source>
        <dbReference type="SAM" id="SignalP"/>
    </source>
</evidence>
<feature type="signal peptide" evidence="1">
    <location>
        <begin position="1"/>
        <end position="39"/>
    </location>
</feature>
<dbReference type="InterPro" id="IPR025164">
    <property type="entry name" value="Toastrack_DUF4097"/>
</dbReference>
<proteinExistence type="predicted"/>
<reference evidence="3 4" key="1">
    <citation type="submission" date="2021-05" db="EMBL/GenBank/DDBJ databases">
        <title>Direct Submission.</title>
        <authorList>
            <person name="Li K."/>
            <person name="Gao J."/>
        </authorList>
    </citation>
    <scope>NUCLEOTIDE SEQUENCE [LARGE SCALE GENOMIC DNA]</scope>
    <source>
        <strain evidence="3 4">Mg02</strain>
    </source>
</reference>